<dbReference type="PANTHER" id="PTHR11659:SF0">
    <property type="entry name" value="GLUTAMYL-TRNA(GLN) AMIDOTRANSFERASE SUBUNIT B, MITOCHONDRIAL"/>
    <property type="match status" value="1"/>
</dbReference>
<dbReference type="GO" id="GO:0050567">
    <property type="term" value="F:glutaminyl-tRNA synthase (glutamine-hydrolyzing) activity"/>
    <property type="evidence" value="ECO:0007669"/>
    <property type="project" value="TreeGrafter"/>
</dbReference>
<dbReference type="InterPro" id="IPR006075">
    <property type="entry name" value="Asn/Gln-tRNA_Trfase_suB/E_cat"/>
</dbReference>
<evidence type="ECO:0000259" key="5">
    <source>
        <dbReference type="Pfam" id="PF02934"/>
    </source>
</evidence>
<evidence type="ECO:0000256" key="1">
    <source>
        <dbReference type="ARBA" id="ARBA00022598"/>
    </source>
</evidence>
<dbReference type="GO" id="GO:0006412">
    <property type="term" value="P:translation"/>
    <property type="evidence" value="ECO:0007669"/>
    <property type="project" value="UniProtKB-KW"/>
</dbReference>
<keyword evidence="2" id="KW-0547">Nucleotide-binding</keyword>
<dbReference type="Proteomes" id="UP000008801">
    <property type="component" value="Chromosome"/>
</dbReference>
<feature type="domain" description="Aspartyl/Glutamyl-tRNA(Gln) amidotransferase subunit B/E catalytic" evidence="5">
    <location>
        <begin position="5"/>
        <end position="79"/>
    </location>
</feature>
<dbReference type="KEGG" id="euc:EC1_03270"/>
<dbReference type="GO" id="GO:0070681">
    <property type="term" value="P:glutaminyl-tRNAGln biosynthesis via transamidation"/>
    <property type="evidence" value="ECO:0007669"/>
    <property type="project" value="TreeGrafter"/>
</dbReference>
<sequence length="104" mass="11628">MDYYVTIGIEIHCELKTNTKMFSGAPVRFGKVANTCTSVVDLGHPGILPCVNKEAVRLAIKACTAMHCELDTLLNLIVKTIIIQIFQKDSKSHNNFIQSERMDM</sequence>
<dbReference type="PANTHER" id="PTHR11659">
    <property type="entry name" value="GLUTAMYL-TRNA GLN AMIDOTRANSFERASE SUBUNIT B MITOCHONDRIAL AND PROKARYOTIC PET112-RELATED"/>
    <property type="match status" value="1"/>
</dbReference>
<keyword evidence="4" id="KW-0648">Protein biosynthesis</keyword>
<dbReference type="InterPro" id="IPR017959">
    <property type="entry name" value="Asn/Gln-tRNA_amidoTrfase_suB/E"/>
</dbReference>
<proteinExistence type="predicted"/>
<dbReference type="PATRIC" id="fig|717960.3.peg.1690"/>
<evidence type="ECO:0000256" key="2">
    <source>
        <dbReference type="ARBA" id="ARBA00022741"/>
    </source>
</evidence>
<dbReference type="HOGENOM" id="CLU_2245933_0_0_9"/>
<evidence type="ECO:0000313" key="6">
    <source>
        <dbReference type="EMBL" id="CBK88051.1"/>
    </source>
</evidence>
<reference evidence="6 7" key="1">
    <citation type="submission" date="2010-03" db="EMBL/GenBank/DDBJ databases">
        <title>The genome sequence of Eubacterium cylindroides T2-87.</title>
        <authorList>
            <consortium name="metaHIT consortium -- http://www.metahit.eu/"/>
            <person name="Pajon A."/>
            <person name="Turner K."/>
            <person name="Parkhill J."/>
            <person name="Duncan S."/>
            <person name="Flint H."/>
        </authorList>
    </citation>
    <scope>NUCLEOTIDE SEQUENCE [LARGE SCALE GENOMIC DNA]</scope>
    <source>
        <strain evidence="6 7">T2-87</strain>
    </source>
</reference>
<organism evidence="6 7">
    <name type="scientific">Faecalitalea cylindroides T2-87</name>
    <dbReference type="NCBI Taxonomy" id="717960"/>
    <lineage>
        <taxon>Bacteria</taxon>
        <taxon>Bacillati</taxon>
        <taxon>Bacillota</taxon>
        <taxon>Erysipelotrichia</taxon>
        <taxon>Erysipelotrichales</taxon>
        <taxon>Erysipelotrichaceae</taxon>
        <taxon>Faecalitalea</taxon>
    </lineage>
</organism>
<evidence type="ECO:0000256" key="4">
    <source>
        <dbReference type="ARBA" id="ARBA00022917"/>
    </source>
</evidence>
<keyword evidence="6" id="KW-0808">Transferase</keyword>
<dbReference type="SUPFAM" id="SSF55931">
    <property type="entry name" value="Glutamine synthetase/guanido kinase"/>
    <property type="match status" value="1"/>
</dbReference>
<gene>
    <name evidence="6" type="ORF">EC1_03270</name>
</gene>
<keyword evidence="1" id="KW-0436">Ligase</keyword>
<dbReference type="Pfam" id="PF02934">
    <property type="entry name" value="GatB_N"/>
    <property type="match status" value="1"/>
</dbReference>
<dbReference type="EMBL" id="FP929041">
    <property type="protein sequence ID" value="CBK88051.1"/>
    <property type="molecule type" value="Genomic_DNA"/>
</dbReference>
<dbReference type="GO" id="GO:0005524">
    <property type="term" value="F:ATP binding"/>
    <property type="evidence" value="ECO:0007669"/>
    <property type="project" value="UniProtKB-KW"/>
</dbReference>
<protein>
    <submittedName>
        <fullName evidence="6">Asp-tRNAAsn/Glu-tRNAGln amidotransferase B subunit (PET112 homolog)</fullName>
    </submittedName>
</protein>
<accession>D4JCX9</accession>
<name>D4JCX9_9FIRM</name>
<dbReference type="AlphaFoldDB" id="D4JCX9"/>
<evidence type="ECO:0000313" key="7">
    <source>
        <dbReference type="Proteomes" id="UP000008801"/>
    </source>
</evidence>
<reference evidence="6 7" key="2">
    <citation type="submission" date="2010-03" db="EMBL/GenBank/DDBJ databases">
        <authorList>
            <person name="Pajon A."/>
        </authorList>
    </citation>
    <scope>NUCLEOTIDE SEQUENCE [LARGE SCALE GENOMIC DNA]</scope>
    <source>
        <strain evidence="6 7">T2-87</strain>
    </source>
</reference>
<evidence type="ECO:0000256" key="3">
    <source>
        <dbReference type="ARBA" id="ARBA00022840"/>
    </source>
</evidence>
<dbReference type="STRING" id="717960.EC1_03270"/>
<dbReference type="GO" id="GO:0016740">
    <property type="term" value="F:transferase activity"/>
    <property type="evidence" value="ECO:0007669"/>
    <property type="project" value="UniProtKB-KW"/>
</dbReference>
<keyword evidence="3" id="KW-0067">ATP-binding</keyword>
<dbReference type="InterPro" id="IPR014746">
    <property type="entry name" value="Gln_synth/guanido_kin_cat_dom"/>
</dbReference>